<name>A0A1Y6LZ06_ZYMTR</name>
<feature type="transmembrane region" description="Helical" evidence="1">
    <location>
        <begin position="50"/>
        <end position="72"/>
    </location>
</feature>
<sequence length="191" mass="19946">MAAADGDQFAAPAAFALFAAVQCVSAAPTGSPPESNTAIFLGSWHDIETNALQIGTGFAAFIALVNIGRIAFCRPRSVPRLSGDIAIGLGVLIWILSATTPGEGQLSNLLISLWFLTESNYVSQMCCMVSSGRKYLWGSIGTGLAVSMFMAALQGDARPTLSKMIHAGLPSCGFFISCAARLLPNLLDSAQ</sequence>
<feature type="signal peptide" evidence="2">
    <location>
        <begin position="1"/>
        <end position="26"/>
    </location>
</feature>
<feature type="transmembrane region" description="Helical" evidence="1">
    <location>
        <begin position="165"/>
        <end position="183"/>
    </location>
</feature>
<reference evidence="3 4" key="1">
    <citation type="submission" date="2016-10" db="EMBL/GenBank/DDBJ databases">
        <authorList>
            <person name="Varghese N."/>
        </authorList>
    </citation>
    <scope>NUCLEOTIDE SEQUENCE [LARGE SCALE GENOMIC DNA]</scope>
</reference>
<keyword evidence="2" id="KW-0732">Signal</keyword>
<proteinExistence type="predicted"/>
<keyword evidence="1" id="KW-1133">Transmembrane helix</keyword>
<evidence type="ECO:0000313" key="4">
    <source>
        <dbReference type="Proteomes" id="UP000215453"/>
    </source>
</evidence>
<protein>
    <submittedName>
        <fullName evidence="3">Uncharacterized protein</fullName>
    </submittedName>
</protein>
<dbReference type="Proteomes" id="UP000215453">
    <property type="component" value="Chromosome 12"/>
</dbReference>
<organism evidence="3 4">
    <name type="scientific">Zymoseptoria tritici ST99CH_1A5</name>
    <dbReference type="NCBI Taxonomy" id="1276529"/>
    <lineage>
        <taxon>Eukaryota</taxon>
        <taxon>Fungi</taxon>
        <taxon>Dikarya</taxon>
        <taxon>Ascomycota</taxon>
        <taxon>Pezizomycotina</taxon>
        <taxon>Dothideomycetes</taxon>
        <taxon>Dothideomycetidae</taxon>
        <taxon>Mycosphaerellales</taxon>
        <taxon>Mycosphaerellaceae</taxon>
        <taxon>Zymoseptoria</taxon>
    </lineage>
</organism>
<dbReference type="AlphaFoldDB" id="A0A1Y6LZ06"/>
<accession>A0A1Y6LZ06</accession>
<evidence type="ECO:0000313" key="3">
    <source>
        <dbReference type="EMBL" id="SMY29635.1"/>
    </source>
</evidence>
<dbReference type="EMBL" id="LT882687">
    <property type="protein sequence ID" value="SMY29635.1"/>
    <property type="molecule type" value="Genomic_DNA"/>
</dbReference>
<evidence type="ECO:0000256" key="2">
    <source>
        <dbReference type="SAM" id="SignalP"/>
    </source>
</evidence>
<feature type="transmembrane region" description="Helical" evidence="1">
    <location>
        <begin position="135"/>
        <end position="153"/>
    </location>
</feature>
<evidence type="ECO:0000256" key="1">
    <source>
        <dbReference type="SAM" id="Phobius"/>
    </source>
</evidence>
<feature type="chain" id="PRO_5012509305" evidence="2">
    <location>
        <begin position="27"/>
        <end position="191"/>
    </location>
</feature>
<keyword evidence="1" id="KW-0472">Membrane</keyword>
<keyword evidence="1" id="KW-0812">Transmembrane</keyword>
<gene>
    <name evidence="3" type="ORF">ZT1A5_G11084</name>
</gene>